<accession>W8TGC4</accession>
<feature type="transmembrane region" description="Helical" evidence="1">
    <location>
        <begin position="73"/>
        <end position="99"/>
    </location>
</feature>
<feature type="transmembrane region" description="Helical" evidence="1">
    <location>
        <begin position="229"/>
        <end position="248"/>
    </location>
</feature>
<evidence type="ECO:0000313" key="4">
    <source>
        <dbReference type="Proteomes" id="UP000019591"/>
    </source>
</evidence>
<feature type="transmembrane region" description="Helical" evidence="1">
    <location>
        <begin position="176"/>
        <end position="198"/>
    </location>
</feature>
<protein>
    <submittedName>
        <fullName evidence="3">Abortive infection protein</fullName>
    </submittedName>
</protein>
<feature type="transmembrane region" description="Helical" evidence="1">
    <location>
        <begin position="119"/>
        <end position="141"/>
    </location>
</feature>
<feature type="transmembrane region" description="Helical" evidence="1">
    <location>
        <begin position="7"/>
        <end position="27"/>
    </location>
</feature>
<keyword evidence="1" id="KW-0472">Membrane</keyword>
<dbReference type="OrthoDB" id="5486437at2"/>
<sequence>MKLQRLASANAVFLFLSVIFLSAGAYFQNADLNSGIVLTELVIVLLPAVIFSSIYKTGSIIDFLRLRLVSPKVFISAFAITLLTYPLAVFGNSLAIFILSLFGNVELPEVPIASNLNEFILYIVLIGILPGFCEEVLFRGFFLRMNSTGSERFAVLFTAFMFALFHYNIYNFMGPLVLGIVFGYITLITGSIWPAVFCHALNNSIASTLGYFMLQGDGATQAIPEGVDMLLAMGMQLAVLGVISLACAKGLKKKLKKLRENFGVQDTEIAADQAAQSGRLKLLIYAPIAVCVVIFIYLNVTFM</sequence>
<feature type="domain" description="CAAX prenyl protease 2/Lysostaphin resistance protein A-like" evidence="2">
    <location>
        <begin position="118"/>
        <end position="204"/>
    </location>
</feature>
<gene>
    <name evidence="3" type="ORF">EAL2_c15880</name>
</gene>
<dbReference type="EMBL" id="CP007452">
    <property type="protein sequence ID" value="AHM56883.1"/>
    <property type="molecule type" value="Genomic_DNA"/>
</dbReference>
<dbReference type="RefSeq" id="WP_025435861.1">
    <property type="nucleotide sequence ID" value="NZ_CP007452.1"/>
</dbReference>
<proteinExistence type="predicted"/>
<dbReference type="HOGENOM" id="CLU_070755_0_0_9"/>
<dbReference type="KEGG" id="eac:EAL2_c15880"/>
<dbReference type="AlphaFoldDB" id="W8TGC4"/>
<dbReference type="GO" id="GO:0004175">
    <property type="term" value="F:endopeptidase activity"/>
    <property type="evidence" value="ECO:0007669"/>
    <property type="project" value="UniProtKB-ARBA"/>
</dbReference>
<evidence type="ECO:0000259" key="2">
    <source>
        <dbReference type="Pfam" id="PF02517"/>
    </source>
</evidence>
<dbReference type="GO" id="GO:0080120">
    <property type="term" value="P:CAAX-box protein maturation"/>
    <property type="evidence" value="ECO:0007669"/>
    <property type="project" value="UniProtKB-ARBA"/>
</dbReference>
<keyword evidence="4" id="KW-1185">Reference proteome</keyword>
<dbReference type="Pfam" id="PF02517">
    <property type="entry name" value="Rce1-like"/>
    <property type="match status" value="1"/>
</dbReference>
<evidence type="ECO:0000256" key="1">
    <source>
        <dbReference type="SAM" id="Phobius"/>
    </source>
</evidence>
<dbReference type="InterPro" id="IPR003675">
    <property type="entry name" value="Rce1/LyrA-like_dom"/>
</dbReference>
<dbReference type="STRING" id="1286171.EAL2_c15880"/>
<organism evidence="3 4">
    <name type="scientific">Peptoclostridium acidaminophilum DSM 3953</name>
    <dbReference type="NCBI Taxonomy" id="1286171"/>
    <lineage>
        <taxon>Bacteria</taxon>
        <taxon>Bacillati</taxon>
        <taxon>Bacillota</taxon>
        <taxon>Clostridia</taxon>
        <taxon>Peptostreptococcales</taxon>
        <taxon>Peptoclostridiaceae</taxon>
        <taxon>Peptoclostridium</taxon>
    </lineage>
</organism>
<feature type="transmembrane region" description="Helical" evidence="1">
    <location>
        <begin position="153"/>
        <end position="170"/>
    </location>
</feature>
<dbReference type="PATRIC" id="fig|1286171.3.peg.1539"/>
<reference evidence="3 4" key="1">
    <citation type="journal article" date="2014" name="Genome Announc.">
        <title>Complete Genome Sequence of Amino Acid-Utilizing Eubacterium acidaminophilum al-2 (DSM 3953).</title>
        <authorList>
            <person name="Poehlein A."/>
            <person name="Andreesen J.R."/>
            <person name="Daniel R."/>
        </authorList>
    </citation>
    <scope>NUCLEOTIDE SEQUENCE [LARGE SCALE GENOMIC DNA]</scope>
    <source>
        <strain evidence="3 4">DSM 3953</strain>
    </source>
</reference>
<dbReference type="Proteomes" id="UP000019591">
    <property type="component" value="Chromosome"/>
</dbReference>
<name>W8TGC4_PEPAC</name>
<feature type="transmembrane region" description="Helical" evidence="1">
    <location>
        <begin position="33"/>
        <end position="52"/>
    </location>
</feature>
<feature type="transmembrane region" description="Helical" evidence="1">
    <location>
        <begin position="282"/>
        <end position="300"/>
    </location>
</feature>
<keyword evidence="1" id="KW-0812">Transmembrane</keyword>
<dbReference type="eggNOG" id="COG1266">
    <property type="taxonomic scope" value="Bacteria"/>
</dbReference>
<keyword evidence="1" id="KW-1133">Transmembrane helix</keyword>
<evidence type="ECO:0000313" key="3">
    <source>
        <dbReference type="EMBL" id="AHM56883.1"/>
    </source>
</evidence>